<name>A0AAV2GLT6_9ROSI</name>
<evidence type="ECO:0000313" key="2">
    <source>
        <dbReference type="EMBL" id="CAL1411634.1"/>
    </source>
</evidence>
<dbReference type="Proteomes" id="UP001497516">
    <property type="component" value="Chromosome 9"/>
</dbReference>
<accession>A0AAV2GLT6</accession>
<sequence length="98" mass="10659">MAVSGEGTTIYLRWQPPPPTGKTSANERVGDSAAFSSSSFLPVVGDRDELGKMKGGSRSKRREEGDSTAFSSWRRRRTTAFLSIRAHPSRRSLAATVS</sequence>
<organism evidence="2 3">
    <name type="scientific">Linum trigynum</name>
    <dbReference type="NCBI Taxonomy" id="586398"/>
    <lineage>
        <taxon>Eukaryota</taxon>
        <taxon>Viridiplantae</taxon>
        <taxon>Streptophyta</taxon>
        <taxon>Embryophyta</taxon>
        <taxon>Tracheophyta</taxon>
        <taxon>Spermatophyta</taxon>
        <taxon>Magnoliopsida</taxon>
        <taxon>eudicotyledons</taxon>
        <taxon>Gunneridae</taxon>
        <taxon>Pentapetalae</taxon>
        <taxon>rosids</taxon>
        <taxon>fabids</taxon>
        <taxon>Malpighiales</taxon>
        <taxon>Linaceae</taxon>
        <taxon>Linum</taxon>
    </lineage>
</organism>
<feature type="region of interest" description="Disordered" evidence="1">
    <location>
        <begin position="1"/>
        <end position="33"/>
    </location>
</feature>
<evidence type="ECO:0000313" key="3">
    <source>
        <dbReference type="Proteomes" id="UP001497516"/>
    </source>
</evidence>
<gene>
    <name evidence="2" type="ORF">LTRI10_LOCUS50977</name>
</gene>
<evidence type="ECO:0000256" key="1">
    <source>
        <dbReference type="SAM" id="MobiDB-lite"/>
    </source>
</evidence>
<feature type="region of interest" description="Disordered" evidence="1">
    <location>
        <begin position="45"/>
        <end position="71"/>
    </location>
</feature>
<reference evidence="2 3" key="1">
    <citation type="submission" date="2024-04" db="EMBL/GenBank/DDBJ databases">
        <authorList>
            <person name="Fracassetti M."/>
        </authorList>
    </citation>
    <scope>NUCLEOTIDE SEQUENCE [LARGE SCALE GENOMIC DNA]</scope>
</reference>
<proteinExistence type="predicted"/>
<protein>
    <submittedName>
        <fullName evidence="2">Uncharacterized protein</fullName>
    </submittedName>
</protein>
<dbReference type="EMBL" id="OZ034822">
    <property type="protein sequence ID" value="CAL1411634.1"/>
    <property type="molecule type" value="Genomic_DNA"/>
</dbReference>
<dbReference type="AlphaFoldDB" id="A0AAV2GLT6"/>
<keyword evidence="3" id="KW-1185">Reference proteome</keyword>